<feature type="chain" id="PRO_5039189503" evidence="1">
    <location>
        <begin position="21"/>
        <end position="361"/>
    </location>
</feature>
<dbReference type="Proteomes" id="UP000515947">
    <property type="component" value="Chromosome"/>
</dbReference>
<organism evidence="2 3">
    <name type="scientific">Nocardioides mesophilus</name>
    <dbReference type="NCBI Taxonomy" id="433659"/>
    <lineage>
        <taxon>Bacteria</taxon>
        <taxon>Bacillati</taxon>
        <taxon>Actinomycetota</taxon>
        <taxon>Actinomycetes</taxon>
        <taxon>Propionibacteriales</taxon>
        <taxon>Nocardioidaceae</taxon>
        <taxon>Nocardioides</taxon>
    </lineage>
</organism>
<dbReference type="EMBL" id="CP060713">
    <property type="protein sequence ID" value="QNN53192.1"/>
    <property type="molecule type" value="Genomic_DNA"/>
</dbReference>
<evidence type="ECO:0000313" key="2">
    <source>
        <dbReference type="EMBL" id="QNN53192.1"/>
    </source>
</evidence>
<sequence length="361" mass="37005">MIRSRPFALACAGLVSVAMAGTATATVGASAAESGATAARVGGLNGPRGFDIGASGLTVVAEADGTISKAFRFGDRRGTTKKIASVGPEFLAPSVAVGPDDSVWVLTVGGESSSSGTLFRKAPGRPLEKVRNISAWVAKHHPDPYDLEKAPTESNPYGVAVGRDGNAYVADAANNAVLRVSKAGKVAVVAEVKPRKVELPEPATRAASVPSEAVTTAVTVGPDGSVYIGELRGGPAFPGDSQVWRVRPGATGAVCRPARPDTGACKRYADGLTSIVDLDTGRGGSLYVAELSKMGWMSMESETPPPGSEIGAVIRISHDRTIRRELGEGKVIMPGSVAVGRAGNVFVSGPIFGPGSIFRVR</sequence>
<dbReference type="Gene3D" id="2.120.10.30">
    <property type="entry name" value="TolB, C-terminal domain"/>
    <property type="match status" value="1"/>
</dbReference>
<dbReference type="AlphaFoldDB" id="A0A7G9RC67"/>
<reference evidence="2 3" key="1">
    <citation type="submission" date="2020-08" db="EMBL/GenBank/DDBJ databases">
        <title>Genome sequence of Nocardioides mesophilus KACC 16243T.</title>
        <authorList>
            <person name="Hyun D.-W."/>
            <person name="Bae J.-W."/>
        </authorList>
    </citation>
    <scope>NUCLEOTIDE SEQUENCE [LARGE SCALE GENOMIC DNA]</scope>
    <source>
        <strain evidence="2 3">KACC 16243</strain>
    </source>
</reference>
<name>A0A7G9RC67_9ACTN</name>
<keyword evidence="3" id="KW-1185">Reference proteome</keyword>
<evidence type="ECO:0000256" key="1">
    <source>
        <dbReference type="SAM" id="SignalP"/>
    </source>
</evidence>
<dbReference type="KEGG" id="nmes:H9L09_01485"/>
<dbReference type="InterPro" id="IPR048031">
    <property type="entry name" value="ScyD/ScyE-like"/>
</dbReference>
<dbReference type="InterPro" id="IPR011042">
    <property type="entry name" value="6-blade_b-propeller_TolB-like"/>
</dbReference>
<gene>
    <name evidence="2" type="ORF">H9L09_01485</name>
</gene>
<dbReference type="SUPFAM" id="SSF63829">
    <property type="entry name" value="Calcium-dependent phosphotriesterase"/>
    <property type="match status" value="1"/>
</dbReference>
<accession>A0A7G9RC67</accession>
<feature type="signal peptide" evidence="1">
    <location>
        <begin position="1"/>
        <end position="20"/>
    </location>
</feature>
<dbReference type="NCBIfam" id="NF033206">
    <property type="entry name" value="ScyE_fam"/>
    <property type="match status" value="1"/>
</dbReference>
<dbReference type="RefSeq" id="WP_187579034.1">
    <property type="nucleotide sequence ID" value="NZ_CP060713.1"/>
</dbReference>
<proteinExistence type="predicted"/>
<keyword evidence="1" id="KW-0732">Signal</keyword>
<evidence type="ECO:0000313" key="3">
    <source>
        <dbReference type="Proteomes" id="UP000515947"/>
    </source>
</evidence>
<protein>
    <submittedName>
        <fullName evidence="2">ScyD/ScyE family protein</fullName>
    </submittedName>
</protein>